<gene>
    <name evidence="4" type="ORF">HNQ61_003409</name>
</gene>
<organism evidence="4 5">
    <name type="scientific">Longimicrobium terrae</name>
    <dbReference type="NCBI Taxonomy" id="1639882"/>
    <lineage>
        <taxon>Bacteria</taxon>
        <taxon>Pseudomonadati</taxon>
        <taxon>Gemmatimonadota</taxon>
        <taxon>Longimicrobiia</taxon>
        <taxon>Longimicrobiales</taxon>
        <taxon>Longimicrobiaceae</taxon>
        <taxon>Longimicrobium</taxon>
    </lineage>
</organism>
<feature type="modified residue" description="4-aspartylphosphate" evidence="2">
    <location>
        <position position="53"/>
    </location>
</feature>
<evidence type="ECO:0000256" key="2">
    <source>
        <dbReference type="PROSITE-ProRule" id="PRU00169"/>
    </source>
</evidence>
<comment type="caution">
    <text evidence="4">The sequence shown here is derived from an EMBL/GenBank/DDBJ whole genome shotgun (WGS) entry which is preliminary data.</text>
</comment>
<dbReference type="InterPro" id="IPR001789">
    <property type="entry name" value="Sig_transdc_resp-reg_receiver"/>
</dbReference>
<dbReference type="SMART" id="SM00448">
    <property type="entry name" value="REC"/>
    <property type="match status" value="1"/>
</dbReference>
<dbReference type="SUPFAM" id="SSF52172">
    <property type="entry name" value="CheY-like"/>
    <property type="match status" value="1"/>
</dbReference>
<sequence length="128" mass="14170">MPRTILLADDHEDNRIALTAVLERDGYNALEAADGREAVDKVREHMPDLVLMDLAMPVMDGRAAMLELRADPRTRDVPIVLLTAMALSVDRDRIIAEGFDGLLIKPCLPPHLLQEVRRLVGPPEDAEG</sequence>
<dbReference type="Proteomes" id="UP000582837">
    <property type="component" value="Unassembled WGS sequence"/>
</dbReference>
<protein>
    <submittedName>
        <fullName evidence="4">CheY-like chemotaxis protein</fullName>
    </submittedName>
</protein>
<evidence type="ECO:0000256" key="1">
    <source>
        <dbReference type="ARBA" id="ARBA00022553"/>
    </source>
</evidence>
<accession>A0A841H189</accession>
<dbReference type="InterPro" id="IPR011006">
    <property type="entry name" value="CheY-like_superfamily"/>
</dbReference>
<dbReference type="GO" id="GO:0000160">
    <property type="term" value="P:phosphorelay signal transduction system"/>
    <property type="evidence" value="ECO:0007669"/>
    <property type="project" value="InterPro"/>
</dbReference>
<evidence type="ECO:0000313" key="5">
    <source>
        <dbReference type="Proteomes" id="UP000582837"/>
    </source>
</evidence>
<dbReference type="EMBL" id="JACHIA010000010">
    <property type="protein sequence ID" value="MBB6071770.1"/>
    <property type="molecule type" value="Genomic_DNA"/>
</dbReference>
<dbReference type="PANTHER" id="PTHR44591">
    <property type="entry name" value="STRESS RESPONSE REGULATOR PROTEIN 1"/>
    <property type="match status" value="1"/>
</dbReference>
<dbReference type="Gene3D" id="3.40.50.2300">
    <property type="match status" value="1"/>
</dbReference>
<dbReference type="PROSITE" id="PS50110">
    <property type="entry name" value="RESPONSE_REGULATORY"/>
    <property type="match status" value="1"/>
</dbReference>
<reference evidence="4 5" key="1">
    <citation type="submission" date="2020-08" db="EMBL/GenBank/DDBJ databases">
        <title>Genomic Encyclopedia of Type Strains, Phase IV (KMG-IV): sequencing the most valuable type-strain genomes for metagenomic binning, comparative biology and taxonomic classification.</title>
        <authorList>
            <person name="Goeker M."/>
        </authorList>
    </citation>
    <scope>NUCLEOTIDE SEQUENCE [LARGE SCALE GENOMIC DNA]</scope>
    <source>
        <strain evidence="4 5">DSM 29007</strain>
    </source>
</reference>
<evidence type="ECO:0000313" key="4">
    <source>
        <dbReference type="EMBL" id="MBB6071770.1"/>
    </source>
</evidence>
<dbReference type="InterPro" id="IPR050595">
    <property type="entry name" value="Bact_response_regulator"/>
</dbReference>
<dbReference type="Pfam" id="PF00072">
    <property type="entry name" value="Response_reg"/>
    <property type="match status" value="1"/>
</dbReference>
<name>A0A841H189_9BACT</name>
<keyword evidence="5" id="KW-1185">Reference proteome</keyword>
<feature type="domain" description="Response regulatory" evidence="3">
    <location>
        <begin position="4"/>
        <end position="120"/>
    </location>
</feature>
<dbReference type="RefSeq" id="WP_170032530.1">
    <property type="nucleotide sequence ID" value="NZ_JABDTL010000001.1"/>
</dbReference>
<dbReference type="PANTHER" id="PTHR44591:SF3">
    <property type="entry name" value="RESPONSE REGULATORY DOMAIN-CONTAINING PROTEIN"/>
    <property type="match status" value="1"/>
</dbReference>
<proteinExistence type="predicted"/>
<keyword evidence="1 2" id="KW-0597">Phosphoprotein</keyword>
<dbReference type="AlphaFoldDB" id="A0A841H189"/>
<evidence type="ECO:0000259" key="3">
    <source>
        <dbReference type="PROSITE" id="PS50110"/>
    </source>
</evidence>